<dbReference type="EMBL" id="SMOL01000487">
    <property type="protein sequence ID" value="KAB2610951.1"/>
    <property type="molecule type" value="Genomic_DNA"/>
</dbReference>
<feature type="compositionally biased region" description="Gly residues" evidence="1">
    <location>
        <begin position="176"/>
        <end position="192"/>
    </location>
</feature>
<reference evidence="2 3" key="3">
    <citation type="submission" date="2019-11" db="EMBL/GenBank/DDBJ databases">
        <title>A de novo genome assembly of a pear dwarfing rootstock.</title>
        <authorList>
            <person name="Wang F."/>
            <person name="Wang J."/>
            <person name="Li S."/>
            <person name="Zhang Y."/>
            <person name="Fang M."/>
            <person name="Ma L."/>
            <person name="Zhao Y."/>
            <person name="Jiang S."/>
        </authorList>
    </citation>
    <scope>NUCLEOTIDE SEQUENCE [LARGE SCALE GENOMIC DNA]</scope>
    <source>
        <strain evidence="2">S2</strain>
        <tissue evidence="2">Leaf</tissue>
    </source>
</reference>
<proteinExistence type="predicted"/>
<dbReference type="AlphaFoldDB" id="A0A5N5GB20"/>
<dbReference type="Proteomes" id="UP000327157">
    <property type="component" value="Chromosome 17"/>
</dbReference>
<evidence type="ECO:0000256" key="1">
    <source>
        <dbReference type="SAM" id="MobiDB-lite"/>
    </source>
</evidence>
<reference evidence="2 3" key="1">
    <citation type="submission" date="2019-09" db="EMBL/GenBank/DDBJ databases">
        <authorList>
            <person name="Ou C."/>
        </authorList>
    </citation>
    <scope>NUCLEOTIDE SEQUENCE [LARGE SCALE GENOMIC DNA]</scope>
    <source>
        <strain evidence="2">S2</strain>
        <tissue evidence="2">Leaf</tissue>
    </source>
</reference>
<organism evidence="2 3">
    <name type="scientific">Pyrus ussuriensis x Pyrus communis</name>
    <dbReference type="NCBI Taxonomy" id="2448454"/>
    <lineage>
        <taxon>Eukaryota</taxon>
        <taxon>Viridiplantae</taxon>
        <taxon>Streptophyta</taxon>
        <taxon>Embryophyta</taxon>
        <taxon>Tracheophyta</taxon>
        <taxon>Spermatophyta</taxon>
        <taxon>Magnoliopsida</taxon>
        <taxon>eudicotyledons</taxon>
        <taxon>Gunneridae</taxon>
        <taxon>Pentapetalae</taxon>
        <taxon>rosids</taxon>
        <taxon>fabids</taxon>
        <taxon>Rosales</taxon>
        <taxon>Rosaceae</taxon>
        <taxon>Amygdaloideae</taxon>
        <taxon>Maleae</taxon>
        <taxon>Pyrus</taxon>
    </lineage>
</organism>
<protein>
    <submittedName>
        <fullName evidence="2">Uncharacterized protein</fullName>
    </submittedName>
</protein>
<evidence type="ECO:0000313" key="3">
    <source>
        <dbReference type="Proteomes" id="UP000327157"/>
    </source>
</evidence>
<comment type="caution">
    <text evidence="2">The sequence shown here is derived from an EMBL/GenBank/DDBJ whole genome shotgun (WGS) entry which is preliminary data.</text>
</comment>
<gene>
    <name evidence="2" type="ORF">D8674_018983</name>
</gene>
<feature type="region of interest" description="Disordered" evidence="1">
    <location>
        <begin position="137"/>
        <end position="192"/>
    </location>
</feature>
<keyword evidence="3" id="KW-1185">Reference proteome</keyword>
<feature type="compositionally biased region" description="Acidic residues" evidence="1">
    <location>
        <begin position="165"/>
        <end position="175"/>
    </location>
</feature>
<reference evidence="3" key="2">
    <citation type="submission" date="2019-10" db="EMBL/GenBank/DDBJ databases">
        <title>A de novo genome assembly of a pear dwarfing rootstock.</title>
        <authorList>
            <person name="Wang F."/>
            <person name="Wang J."/>
            <person name="Li S."/>
            <person name="Zhang Y."/>
            <person name="Fang M."/>
            <person name="Ma L."/>
            <person name="Zhao Y."/>
            <person name="Jiang S."/>
        </authorList>
    </citation>
    <scope>NUCLEOTIDE SEQUENCE [LARGE SCALE GENOMIC DNA]</scope>
</reference>
<accession>A0A5N5GB20</accession>
<evidence type="ECO:0000313" key="2">
    <source>
        <dbReference type="EMBL" id="KAB2610951.1"/>
    </source>
</evidence>
<sequence length="192" mass="21487">MQYRELNILKTIAKPIGDLVRFDDPNSLNGMAIRVLIEVDARFPLKRALVVNRDKELPTFHTYEDLFKLSSYCGRRMLLKCDCDVKTLDASWFMVNKVSADKPNMLSKGFNDQNLTLADLDKNLIICFPQPPRAITYGAHSRGGPKVSEKTVSWDPRKRRRENEGDSEGESEGEVEGAGPGARGGDSLGKNN</sequence>
<name>A0A5N5GB20_9ROSA</name>
<dbReference type="OrthoDB" id="1096772at2759"/>